<reference evidence="3 4" key="1">
    <citation type="journal article" date="2019" name="Int. J. Syst. Evol. Microbiol.">
        <title>The Global Catalogue of Microorganisms (GCM) 10K type strain sequencing project: providing services to taxonomists for standard genome sequencing and annotation.</title>
        <authorList>
            <consortium name="The Broad Institute Genomics Platform"/>
            <consortium name="The Broad Institute Genome Sequencing Center for Infectious Disease"/>
            <person name="Wu L."/>
            <person name="Ma J."/>
        </authorList>
    </citation>
    <scope>NUCLEOTIDE SEQUENCE [LARGE SCALE GENOMIC DNA]</scope>
    <source>
        <strain evidence="3 4">XZGYJ-43</strain>
    </source>
</reference>
<dbReference type="Proteomes" id="UP001596447">
    <property type="component" value="Unassembled WGS sequence"/>
</dbReference>
<feature type="region of interest" description="Disordered" evidence="1">
    <location>
        <begin position="29"/>
        <end position="93"/>
    </location>
</feature>
<keyword evidence="4" id="KW-1185">Reference proteome</keyword>
<feature type="compositionally biased region" description="Acidic residues" evidence="1">
    <location>
        <begin position="30"/>
        <end position="39"/>
    </location>
</feature>
<name>A0ABD5Z8C5_9EURY</name>
<evidence type="ECO:0000313" key="3">
    <source>
        <dbReference type="EMBL" id="MFC7201455.1"/>
    </source>
</evidence>
<dbReference type="RefSeq" id="WP_279528200.1">
    <property type="nucleotide sequence ID" value="NZ_CP122312.1"/>
</dbReference>
<keyword evidence="2" id="KW-1133">Transmembrane helix</keyword>
<feature type="compositionally biased region" description="Basic and acidic residues" evidence="1">
    <location>
        <begin position="41"/>
        <end position="58"/>
    </location>
</feature>
<comment type="caution">
    <text evidence="3">The sequence shown here is derived from an EMBL/GenBank/DDBJ whole genome shotgun (WGS) entry which is preliminary data.</text>
</comment>
<feature type="transmembrane region" description="Helical" evidence="2">
    <location>
        <begin position="6"/>
        <end position="25"/>
    </location>
</feature>
<proteinExistence type="predicted"/>
<dbReference type="EMBL" id="JBHTAR010000011">
    <property type="protein sequence ID" value="MFC7201455.1"/>
    <property type="molecule type" value="Genomic_DNA"/>
</dbReference>
<organism evidence="3 4">
    <name type="scientific">Halospeciosus flavus</name>
    <dbReference type="NCBI Taxonomy" id="3032283"/>
    <lineage>
        <taxon>Archaea</taxon>
        <taxon>Methanobacteriati</taxon>
        <taxon>Methanobacteriota</taxon>
        <taxon>Stenosarchaea group</taxon>
        <taxon>Halobacteria</taxon>
        <taxon>Halobacteriales</taxon>
        <taxon>Halobacteriaceae</taxon>
        <taxon>Halospeciosus</taxon>
    </lineage>
</organism>
<sequence>MVSTGLVFVGALFAAVAVGVGYLAYRSGEEAPEEVDWEEQLGFHEEATDLEAERHGEETGTEGGEGTEETHPGFNEDAPGLEANRPPDDERED</sequence>
<evidence type="ECO:0008006" key="5">
    <source>
        <dbReference type="Google" id="ProtNLM"/>
    </source>
</evidence>
<accession>A0ABD5Z8C5</accession>
<protein>
    <recommendedName>
        <fullName evidence="5">Secreted protein</fullName>
    </recommendedName>
</protein>
<keyword evidence="2" id="KW-0472">Membrane</keyword>
<evidence type="ECO:0000256" key="1">
    <source>
        <dbReference type="SAM" id="MobiDB-lite"/>
    </source>
</evidence>
<evidence type="ECO:0000313" key="4">
    <source>
        <dbReference type="Proteomes" id="UP001596447"/>
    </source>
</evidence>
<dbReference type="AlphaFoldDB" id="A0ABD5Z8C5"/>
<gene>
    <name evidence="3" type="ORF">ACFQJ9_18950</name>
</gene>
<evidence type="ECO:0000256" key="2">
    <source>
        <dbReference type="SAM" id="Phobius"/>
    </source>
</evidence>
<keyword evidence="2" id="KW-0812">Transmembrane</keyword>